<dbReference type="AlphaFoldDB" id="A0A3N6LQZ7"/>
<protein>
    <submittedName>
        <fullName evidence="1">Thioredoxin family protein</fullName>
    </submittedName>
</protein>
<dbReference type="SUPFAM" id="SSF52833">
    <property type="entry name" value="Thioredoxin-like"/>
    <property type="match status" value="1"/>
</dbReference>
<keyword evidence="2" id="KW-1185">Reference proteome</keyword>
<evidence type="ECO:0000313" key="2">
    <source>
        <dbReference type="Proteomes" id="UP000282323"/>
    </source>
</evidence>
<proteinExistence type="predicted"/>
<organism evidence="1 2">
    <name type="scientific">Natrarchaeobius chitinivorans</name>
    <dbReference type="NCBI Taxonomy" id="1679083"/>
    <lineage>
        <taxon>Archaea</taxon>
        <taxon>Methanobacteriati</taxon>
        <taxon>Methanobacteriota</taxon>
        <taxon>Stenosarchaea group</taxon>
        <taxon>Halobacteria</taxon>
        <taxon>Halobacteriales</taxon>
        <taxon>Natrialbaceae</taxon>
        <taxon>Natrarchaeobius</taxon>
    </lineage>
</organism>
<dbReference type="EMBL" id="REGA01000024">
    <property type="protein sequence ID" value="RQG90767.1"/>
    <property type="molecule type" value="Genomic_DNA"/>
</dbReference>
<evidence type="ECO:0000313" key="1">
    <source>
        <dbReference type="EMBL" id="RQG90767.1"/>
    </source>
</evidence>
<accession>A0A3N6LQZ7</accession>
<name>A0A3N6LQZ7_NATCH</name>
<dbReference type="InterPro" id="IPR036249">
    <property type="entry name" value="Thioredoxin-like_sf"/>
</dbReference>
<gene>
    <name evidence="1" type="ORF">EA473_20170</name>
</gene>
<reference evidence="1 2" key="1">
    <citation type="submission" date="2018-10" db="EMBL/GenBank/DDBJ databases">
        <title>Natrarchaeobius chitinivorans gen. nov., sp. nov., and Natrarchaeobius haloalkaliphilus sp. nov., alkaliphilic, chitin-utilizing haloarchaea from hypersaline alkaline lakes.</title>
        <authorList>
            <person name="Sorokin D.Y."/>
            <person name="Elcheninov A.G."/>
            <person name="Kostrikina N.A."/>
            <person name="Bale N.J."/>
            <person name="Sinninghe Damste J.S."/>
            <person name="Khijniak T.V."/>
            <person name="Kublanov I.V."/>
            <person name="Toshchakov S.V."/>
        </authorList>
    </citation>
    <scope>NUCLEOTIDE SEQUENCE [LARGE SCALE GENOMIC DNA]</scope>
    <source>
        <strain evidence="1 2">AArcht4T</strain>
    </source>
</reference>
<sequence>MSLETMNPNPAWDAASYEDAVDTFDAYSDELLYKVWGGDWCKDCRKLLPDFAAALDAGGVPDDRIEEIAVGQDKQGPGVDEYDVEYIPTVVVERAPDGGDGKEITRFVEEETLPPAIWLAREIEAALEDG</sequence>
<dbReference type="RefSeq" id="WP_124197357.1">
    <property type="nucleotide sequence ID" value="NZ_REGA01000024.1"/>
</dbReference>
<dbReference type="Gene3D" id="3.40.30.10">
    <property type="entry name" value="Glutaredoxin"/>
    <property type="match status" value="1"/>
</dbReference>
<dbReference type="Proteomes" id="UP000282323">
    <property type="component" value="Unassembled WGS sequence"/>
</dbReference>
<dbReference type="OrthoDB" id="195058at2157"/>
<comment type="caution">
    <text evidence="1">The sequence shown here is derived from an EMBL/GenBank/DDBJ whole genome shotgun (WGS) entry which is preliminary data.</text>
</comment>